<proteinExistence type="inferred from homology"/>
<dbReference type="PROSITE" id="PS51898">
    <property type="entry name" value="TYR_RECOMBINASE"/>
    <property type="match status" value="1"/>
</dbReference>
<dbReference type="InterPro" id="IPR038488">
    <property type="entry name" value="Integrase_DNA-bd_sf"/>
</dbReference>
<dbReference type="InterPro" id="IPR050808">
    <property type="entry name" value="Phage_Integrase"/>
</dbReference>
<evidence type="ECO:0000256" key="2">
    <source>
        <dbReference type="ARBA" id="ARBA00022908"/>
    </source>
</evidence>
<dbReference type="Proteomes" id="UP001041814">
    <property type="component" value="Unassembled WGS sequence"/>
</dbReference>
<gene>
    <name evidence="5" type="ORF">CKO43_17905</name>
</gene>
<evidence type="ECO:0000256" key="3">
    <source>
        <dbReference type="ARBA" id="ARBA00023172"/>
    </source>
</evidence>
<dbReference type="InterPro" id="IPR013762">
    <property type="entry name" value="Integrase-like_cat_sf"/>
</dbReference>
<dbReference type="SUPFAM" id="SSF56349">
    <property type="entry name" value="DNA breaking-rejoining enzymes"/>
    <property type="match status" value="1"/>
</dbReference>
<feature type="domain" description="Tyr recombinase" evidence="4">
    <location>
        <begin position="230"/>
        <end position="402"/>
    </location>
</feature>
<reference evidence="5" key="1">
    <citation type="submission" date="2017-08" db="EMBL/GenBank/DDBJ databases">
        <authorList>
            <person name="Imhoff J.F."/>
            <person name="Rahn T."/>
            <person name="Kuenzel S."/>
            <person name="Neulinger S.C."/>
        </authorList>
    </citation>
    <scope>NUCLEOTIDE SEQUENCE</scope>
    <source>
        <strain evidence="5">IM 151</strain>
    </source>
</reference>
<evidence type="ECO:0000313" key="6">
    <source>
        <dbReference type="Proteomes" id="UP001041814"/>
    </source>
</evidence>
<evidence type="ECO:0000259" key="4">
    <source>
        <dbReference type="PROSITE" id="PS51898"/>
    </source>
</evidence>
<dbReference type="Pfam" id="PF00589">
    <property type="entry name" value="Phage_integrase"/>
    <property type="match status" value="1"/>
</dbReference>
<keyword evidence="2" id="KW-0229">DNA integration</keyword>
<keyword evidence="6" id="KW-1185">Reference proteome</keyword>
<dbReference type="RefSeq" id="WP_200379463.1">
    <property type="nucleotide sequence ID" value="NZ_NRRU01000075.1"/>
</dbReference>
<name>A0ABS1E129_RUBGE</name>
<accession>A0ABS1E129</accession>
<protein>
    <recommendedName>
        <fullName evidence="4">Tyr recombinase domain-containing protein</fullName>
    </recommendedName>
</protein>
<dbReference type="PANTHER" id="PTHR30629">
    <property type="entry name" value="PROPHAGE INTEGRASE"/>
    <property type="match status" value="1"/>
</dbReference>
<keyword evidence="3" id="KW-0233">DNA recombination</keyword>
<dbReference type="InterPro" id="IPR002104">
    <property type="entry name" value="Integrase_catalytic"/>
</dbReference>
<organism evidence="5 6">
    <name type="scientific">Rubrivivax gelatinosus</name>
    <name type="common">Rhodocyclus gelatinosus</name>
    <name type="synonym">Rhodopseudomonas gelatinosa</name>
    <dbReference type="NCBI Taxonomy" id="28068"/>
    <lineage>
        <taxon>Bacteria</taxon>
        <taxon>Pseudomonadati</taxon>
        <taxon>Pseudomonadota</taxon>
        <taxon>Betaproteobacteria</taxon>
        <taxon>Burkholderiales</taxon>
        <taxon>Sphaerotilaceae</taxon>
        <taxon>Rubrivivax</taxon>
    </lineage>
</organism>
<dbReference type="Gene3D" id="1.10.443.10">
    <property type="entry name" value="Intergrase catalytic core"/>
    <property type="match status" value="1"/>
</dbReference>
<evidence type="ECO:0000313" key="5">
    <source>
        <dbReference type="EMBL" id="MBK1714645.1"/>
    </source>
</evidence>
<dbReference type="InterPro" id="IPR011010">
    <property type="entry name" value="DNA_brk_join_enz"/>
</dbReference>
<reference evidence="5" key="2">
    <citation type="journal article" date="2020" name="Microorganisms">
        <title>Osmotic Adaptation and Compatible Solute Biosynthesis of Phototrophic Bacteria as Revealed from Genome Analyses.</title>
        <authorList>
            <person name="Imhoff J.F."/>
            <person name="Rahn T."/>
            <person name="Kunzel S."/>
            <person name="Keller A."/>
            <person name="Neulinger S.C."/>
        </authorList>
    </citation>
    <scope>NUCLEOTIDE SEQUENCE</scope>
    <source>
        <strain evidence="5">IM 151</strain>
    </source>
</reference>
<dbReference type="InterPro" id="IPR025166">
    <property type="entry name" value="Integrase_DNA_bind_dom"/>
</dbReference>
<comment type="caution">
    <text evidence="5">The sequence shown here is derived from an EMBL/GenBank/DDBJ whole genome shotgun (WGS) entry which is preliminary data.</text>
</comment>
<dbReference type="EMBL" id="NRRU01000075">
    <property type="protein sequence ID" value="MBK1714645.1"/>
    <property type="molecule type" value="Genomic_DNA"/>
</dbReference>
<comment type="similarity">
    <text evidence="1">Belongs to the 'phage' integrase family.</text>
</comment>
<dbReference type="PANTHER" id="PTHR30629:SF2">
    <property type="entry name" value="PROPHAGE INTEGRASE INTS-RELATED"/>
    <property type="match status" value="1"/>
</dbReference>
<dbReference type="Gene3D" id="3.30.160.390">
    <property type="entry name" value="Integrase, DNA-binding domain"/>
    <property type="match status" value="1"/>
</dbReference>
<sequence length="412" mass="44166">MPKLTKRLTDNLARTLPAPAEGFALYWCRDTPGLALRVTAAGARAYVAERRVDGKTVRRTLGRAVGAAAISADAARRLQIEVSSELQQGVDRAAVKALERKAEKADALTLADALRAYVKGKRRGKDGLALKASTQAEYLAMIEPDRCTTRGRTARAGALHDLADKPLRKLSGDDMRELHKRLAPRGARRQTYALQVLRAVLNWHGVQVHDSPLAKSTAGRDRIILAPTSGNPRPIPPEKLGAWWRAACALAGDPAADGLRFMLLTGARPGEVFGGVQGAGILARDVDLDGGRVVLHDTKNRKDHTLLLSRQALDVLKPHATGKKPGARAFQATPHATMRAISAEAGVQGLSPHKLRHTFASIAAELVSAFAVKAMLNHSAGGDVTAMHYVGQSEAQLRAAWQTVADFIAAVR</sequence>
<evidence type="ECO:0000256" key="1">
    <source>
        <dbReference type="ARBA" id="ARBA00008857"/>
    </source>
</evidence>
<dbReference type="Pfam" id="PF13356">
    <property type="entry name" value="Arm-DNA-bind_3"/>
    <property type="match status" value="1"/>
</dbReference>